<geneLocation type="plasmid" evidence="2">
    <name>pSE5416-KPC</name>
</geneLocation>
<dbReference type="EMBL" id="MN894888">
    <property type="protein sequence ID" value="QLG05011.1"/>
    <property type="molecule type" value="Genomic_DNA"/>
</dbReference>
<evidence type="ECO:0000313" key="1">
    <source>
        <dbReference type="EMBL" id="QLG05011.1"/>
    </source>
</evidence>
<accession>A0A7S5YBQ2</accession>
<sequence length="44" mass="5195">MDRLSQAALLPAAGRKRRESLELVAERMKLYFYDSQHFPRLSEN</sequence>
<proteinExistence type="predicted"/>
<dbReference type="EMBL" id="MN894887">
    <property type="protein sequence ID" value="QNI17667.1"/>
    <property type="molecule type" value="Genomic_DNA"/>
</dbReference>
<reference evidence="1" key="1">
    <citation type="submission" date="2019-12" db="EMBL/GenBank/DDBJ databases">
        <title>Compelete sequence of pSE5369-VIM.</title>
        <authorList>
            <person name="Zhou D."/>
        </authorList>
    </citation>
    <scope>NUCLEOTIDE SEQUENCE</scope>
    <source>
        <strain evidence="1">SE5369</strain>
        <plasmid evidence="1">pSE5369-VIM</plasmid>
    </source>
</reference>
<geneLocation type="plasmid" evidence="1">
    <name>pSE5369-VIM</name>
</geneLocation>
<organism evidence="1">
    <name type="scientific">Pseudomonas aeruginosa</name>
    <dbReference type="NCBI Taxonomy" id="287"/>
    <lineage>
        <taxon>Bacteria</taxon>
        <taxon>Pseudomonadati</taxon>
        <taxon>Pseudomonadota</taxon>
        <taxon>Gammaproteobacteria</taxon>
        <taxon>Pseudomonadales</taxon>
        <taxon>Pseudomonadaceae</taxon>
        <taxon>Pseudomonas</taxon>
    </lineage>
</organism>
<protein>
    <submittedName>
        <fullName evidence="1">Uncharacterized protein</fullName>
    </submittedName>
</protein>
<reference evidence="2" key="2">
    <citation type="submission" date="2019-12" db="EMBL/GenBank/DDBJ databases">
        <title>Compelete sequence of pSE5416-KPC.</title>
        <authorList>
            <person name="Zhou D."/>
        </authorList>
    </citation>
    <scope>NUCLEOTIDE SEQUENCE</scope>
    <source>
        <strain evidence="2">SE5416</strain>
        <plasmid evidence="2">pSE5416-KPC</plasmid>
    </source>
</reference>
<evidence type="ECO:0000313" key="2">
    <source>
        <dbReference type="EMBL" id="QNI17667.1"/>
    </source>
</evidence>
<keyword evidence="1" id="KW-0614">Plasmid</keyword>
<dbReference type="AlphaFoldDB" id="A0A7S5YBQ2"/>
<name>A0A7S5YBQ2_PSEAI</name>